<evidence type="ECO:0000313" key="4">
    <source>
        <dbReference type="EMBL" id="KAJ6642999.1"/>
    </source>
</evidence>
<evidence type="ECO:0000256" key="1">
    <source>
        <dbReference type="PROSITE-ProRule" id="PRU00047"/>
    </source>
</evidence>
<feature type="region of interest" description="Disordered" evidence="2">
    <location>
        <begin position="347"/>
        <end position="386"/>
    </location>
</feature>
<feature type="region of interest" description="Disordered" evidence="2">
    <location>
        <begin position="913"/>
        <end position="970"/>
    </location>
</feature>
<dbReference type="Gene3D" id="4.10.60.10">
    <property type="entry name" value="Zinc finger, CCHC-type"/>
    <property type="match status" value="1"/>
</dbReference>
<feature type="region of interest" description="Disordered" evidence="2">
    <location>
        <begin position="192"/>
        <end position="214"/>
    </location>
</feature>
<keyword evidence="1" id="KW-0479">Metal-binding</keyword>
<keyword evidence="5" id="KW-1185">Reference proteome</keyword>
<feature type="compositionally biased region" description="Basic and acidic residues" evidence="2">
    <location>
        <begin position="808"/>
        <end position="826"/>
    </location>
</feature>
<sequence>MHSAIITNLFEKDKKFLDFPVLFFVKICQSKCKFSLQFCKKFERLLTRPSTVLQQNNNKNNLAPNQLLVDLQKTLIQSTAIIDCQSSNIQLKRAHLIHSTEPNSNPSNCTLITATSNSPSCEILKSSFISPSSSAAGDSIENIVLNDVRPFSALYDIICKEKQIDSTMSNTQQSERLLEKLSYVDMGLSDQNGSFKDDPSNAYSETEHEQTLDRKIYSQSTSQNSKFIVETDCNNSLNDLESNDMNDCVSLEMDLSCVSNDSTLIQTFCLSPNETSLTSLSLITASNTRPHTKIKSPTETCLKISSQNGSDSEKSSGGVGGSTSMSPTQTIRTTKASRLRAAALDKKLKLNGNSDQRRPNSPSTASNKSTSTKLLPQGPPTLQRSKKLVPSINVSVQQTLNEHSVASLVIEQKSTLKRDPHSPRKCSDESSGSQYSPQHMERDKSSKRKSNLNRSLAEESTDDSHVLRRRYRRELEGTKSLIPRAETLNSTGMTLGAQSSISNIPVSQATLRHIKASSKNGSVKGNYSSAQRLRSSTLSPKTQVPKCHENYASDQNASDNTISSMRSKKSSTSEFSTRDTKCFQKNKRLMELSHKMEISKERTKAELAEIEGITARCNNTTEMFPNRNSENVCDLKLSTTSQDSTAIDKHNSNVIETDFSNVRVINKSFHKKDRISFLDDNFLKTNADTSPNSTFFKDRRRSHSTEEKYTFCDAVLFDDDYTATKPNRPSSTPSSEIFLLPKNSTNLRRKSSEDGAAATNHIVSILKKKDHNESSSASSNASPVTFSSSVVDTPTRTASRQGILKKRSSLDEGRYSRSHSPDERSVLVRTPRRNSLEELQHGILKQRSYDSKTDLPGNNEPHSILKKKENFTPSETYTKHVSISEAVILAAAELCKDAVGSDDEYGIRPILKQDTPTISTPRPILKKKYSSESEEIRPILKTSRKSSREESDNDDYRMTRKSDSPAKRRSFCDPFETNVVLERSRSMENHDSIPPVVQSTTMPISEKPLVSVAERISHMEKVLMTDKGHVSRRENNRQRFKTQPVTVNEISWSLKLNALNKFPSPLNHRNHDFETDFHSSTLLPQDENQLYLSADLCLTSLSSDSGILTAKLSDMSNSGEFDKSPIRQQMENYGNEKCFGEVDDSNKTENREGKINLSRSDSVRARANMFQAMEEQRLKMNTGEGQRLTKSRSYISSTVEKVADFDVRKEPGDSGAVLNSDSIKTKLLQEFSSVKSDSSNAFLSTKKPSFNKGHNRHKNASTPSTSQNRIQCYTCNQYGHKSFECPEKKKKQMSSSHSDKSTKKGTAFVVYESDVSNEDDWYLDSAAEFHMSPRADWIVDNVQNHMPVNNIVIANGSSMKVQASGKVFVDVDQQGVSCTVPINNLFSRIMAVKFLTDKFLVATGRRVNNMFVLNRSQNRCLFTSGGEQRLLWHRRLGHLNLQDLCKLKSVTIGMDFKSPKTVEP</sequence>
<feature type="compositionally biased region" description="Low complexity" evidence="2">
    <location>
        <begin position="774"/>
        <end position="789"/>
    </location>
</feature>
<feature type="compositionally biased region" description="Polar residues" evidence="2">
    <location>
        <begin position="351"/>
        <end position="374"/>
    </location>
</feature>
<feature type="region of interest" description="Disordered" evidence="2">
    <location>
        <begin position="289"/>
        <end position="335"/>
    </location>
</feature>
<keyword evidence="1" id="KW-0862">Zinc</keyword>
<feature type="region of interest" description="Disordered" evidence="2">
    <location>
        <begin position="519"/>
        <end position="579"/>
    </location>
</feature>
<name>A0A9Q0N5I1_9DIPT</name>
<feature type="compositionally biased region" description="Polar residues" evidence="2">
    <location>
        <begin position="724"/>
        <end position="735"/>
    </location>
</feature>
<accession>A0A9Q0N5I1</accession>
<proteinExistence type="predicted"/>
<evidence type="ECO:0000313" key="5">
    <source>
        <dbReference type="Proteomes" id="UP001151699"/>
    </source>
</evidence>
<feature type="compositionally biased region" description="Polar residues" evidence="2">
    <location>
        <begin position="1239"/>
        <end position="1248"/>
    </location>
</feature>
<dbReference type="OrthoDB" id="7791344at2759"/>
<dbReference type="PROSITE" id="PS50158">
    <property type="entry name" value="ZF_CCHC"/>
    <property type="match status" value="1"/>
</dbReference>
<feature type="compositionally biased region" description="Polar residues" evidence="2">
    <location>
        <begin position="519"/>
        <end position="542"/>
    </location>
</feature>
<dbReference type="GO" id="GO:0008270">
    <property type="term" value="F:zinc ion binding"/>
    <property type="evidence" value="ECO:0007669"/>
    <property type="project" value="UniProtKB-KW"/>
</dbReference>
<dbReference type="EMBL" id="WJQU01000002">
    <property type="protein sequence ID" value="KAJ6642999.1"/>
    <property type="molecule type" value="Genomic_DNA"/>
</dbReference>
<dbReference type="Pfam" id="PF00098">
    <property type="entry name" value="zf-CCHC"/>
    <property type="match status" value="1"/>
</dbReference>
<evidence type="ECO:0000256" key="2">
    <source>
        <dbReference type="SAM" id="MobiDB-lite"/>
    </source>
</evidence>
<feature type="non-terminal residue" evidence="4">
    <location>
        <position position="1464"/>
    </location>
</feature>
<dbReference type="InterPro" id="IPR001878">
    <property type="entry name" value="Znf_CCHC"/>
</dbReference>
<feature type="compositionally biased region" description="Basic and acidic residues" evidence="2">
    <location>
        <begin position="946"/>
        <end position="966"/>
    </location>
</feature>
<feature type="compositionally biased region" description="Basic and acidic residues" evidence="2">
    <location>
        <begin position="414"/>
        <end position="428"/>
    </location>
</feature>
<dbReference type="SUPFAM" id="SSF57756">
    <property type="entry name" value="Retrovirus zinc finger-like domains"/>
    <property type="match status" value="1"/>
</dbReference>
<feature type="domain" description="CCHC-type" evidence="3">
    <location>
        <begin position="1272"/>
        <end position="1287"/>
    </location>
</feature>
<dbReference type="InterPro" id="IPR054722">
    <property type="entry name" value="PolX-like_BBD"/>
</dbReference>
<keyword evidence="1" id="KW-0863">Zinc-finger</keyword>
<feature type="compositionally biased region" description="Polar residues" evidence="2">
    <location>
        <begin position="552"/>
        <end position="562"/>
    </location>
</feature>
<dbReference type="InterPro" id="IPR036875">
    <property type="entry name" value="Znf_CCHC_sf"/>
</dbReference>
<reference evidence="4" key="1">
    <citation type="submission" date="2022-07" db="EMBL/GenBank/DDBJ databases">
        <authorList>
            <person name="Trinca V."/>
            <person name="Uliana J.V.C."/>
            <person name="Torres T.T."/>
            <person name="Ward R.J."/>
            <person name="Monesi N."/>
        </authorList>
    </citation>
    <scope>NUCLEOTIDE SEQUENCE</scope>
    <source>
        <strain evidence="4">HSMRA1968</strain>
        <tissue evidence="4">Whole embryos</tissue>
    </source>
</reference>
<comment type="caution">
    <text evidence="4">The sequence shown here is derived from an EMBL/GenBank/DDBJ whole genome shotgun (WGS) entry which is preliminary data.</text>
</comment>
<gene>
    <name evidence="4" type="ORF">Bhyg_07955</name>
</gene>
<dbReference type="SMART" id="SM00343">
    <property type="entry name" value="ZnF_C2HC"/>
    <property type="match status" value="1"/>
</dbReference>
<dbReference type="GO" id="GO:0003676">
    <property type="term" value="F:nucleic acid binding"/>
    <property type="evidence" value="ECO:0007669"/>
    <property type="project" value="InterPro"/>
</dbReference>
<evidence type="ECO:0000259" key="3">
    <source>
        <dbReference type="PROSITE" id="PS50158"/>
    </source>
</evidence>
<feature type="compositionally biased region" description="Polar residues" evidence="2">
    <location>
        <begin position="289"/>
        <end position="308"/>
    </location>
</feature>
<protein>
    <recommendedName>
        <fullName evidence="3">CCHC-type domain-containing protein</fullName>
    </recommendedName>
</protein>
<feature type="compositionally biased region" description="Basic and acidic residues" evidence="2">
    <location>
        <begin position="929"/>
        <end position="938"/>
    </location>
</feature>
<feature type="compositionally biased region" description="Basic and acidic residues" evidence="2">
    <location>
        <begin position="195"/>
        <end position="214"/>
    </location>
</feature>
<dbReference type="Pfam" id="PF22936">
    <property type="entry name" value="Pol_BBD"/>
    <property type="match status" value="1"/>
</dbReference>
<feature type="region of interest" description="Disordered" evidence="2">
    <location>
        <begin position="1239"/>
        <end position="1267"/>
    </location>
</feature>
<feature type="region of interest" description="Disordered" evidence="2">
    <location>
        <begin position="412"/>
        <end position="469"/>
    </location>
</feature>
<organism evidence="4 5">
    <name type="scientific">Pseudolycoriella hygida</name>
    <dbReference type="NCBI Taxonomy" id="35572"/>
    <lineage>
        <taxon>Eukaryota</taxon>
        <taxon>Metazoa</taxon>
        <taxon>Ecdysozoa</taxon>
        <taxon>Arthropoda</taxon>
        <taxon>Hexapoda</taxon>
        <taxon>Insecta</taxon>
        <taxon>Pterygota</taxon>
        <taxon>Neoptera</taxon>
        <taxon>Endopterygota</taxon>
        <taxon>Diptera</taxon>
        <taxon>Nematocera</taxon>
        <taxon>Sciaroidea</taxon>
        <taxon>Sciaridae</taxon>
        <taxon>Pseudolycoriella</taxon>
    </lineage>
</organism>
<feature type="region of interest" description="Disordered" evidence="2">
    <location>
        <begin position="769"/>
        <end position="834"/>
    </location>
</feature>
<feature type="compositionally biased region" description="Polar residues" evidence="2">
    <location>
        <begin position="790"/>
        <end position="800"/>
    </location>
</feature>
<dbReference type="Proteomes" id="UP001151699">
    <property type="component" value="Chromosome B"/>
</dbReference>
<feature type="region of interest" description="Disordered" evidence="2">
    <location>
        <begin position="724"/>
        <end position="756"/>
    </location>
</feature>